<dbReference type="PANTHER" id="PTHR30483">
    <property type="entry name" value="LEUCINE-SPECIFIC-BINDING PROTEIN"/>
    <property type="match status" value="1"/>
</dbReference>
<dbReference type="AlphaFoldDB" id="A0A7W7S5F7"/>
<feature type="chain" id="PRO_5039146132" evidence="3">
    <location>
        <begin position="33"/>
        <end position="413"/>
    </location>
</feature>
<evidence type="ECO:0000256" key="1">
    <source>
        <dbReference type="ARBA" id="ARBA00010062"/>
    </source>
</evidence>
<evidence type="ECO:0000313" key="6">
    <source>
        <dbReference type="Proteomes" id="UP000534286"/>
    </source>
</evidence>
<dbReference type="EMBL" id="JACHJU010000007">
    <property type="protein sequence ID" value="MBB4944211.1"/>
    <property type="molecule type" value="Genomic_DNA"/>
</dbReference>
<accession>A0A7W7S5F7</accession>
<reference evidence="5 6" key="1">
    <citation type="submission" date="2020-08" db="EMBL/GenBank/DDBJ databases">
        <title>Sequencing the genomes of 1000 actinobacteria strains.</title>
        <authorList>
            <person name="Klenk H.-P."/>
        </authorList>
    </citation>
    <scope>NUCLEOTIDE SEQUENCE [LARGE SCALE GENOMIC DNA]</scope>
    <source>
        <strain evidence="5 6">DSM 43023</strain>
    </source>
</reference>
<name>A0A7W7S5F7_9ACTN</name>
<organism evidence="5 6">
    <name type="scientific">Streptosporangium album</name>
    <dbReference type="NCBI Taxonomy" id="47479"/>
    <lineage>
        <taxon>Bacteria</taxon>
        <taxon>Bacillati</taxon>
        <taxon>Actinomycetota</taxon>
        <taxon>Actinomycetes</taxon>
        <taxon>Streptosporangiales</taxon>
        <taxon>Streptosporangiaceae</taxon>
        <taxon>Streptosporangium</taxon>
    </lineage>
</organism>
<feature type="signal peptide" evidence="3">
    <location>
        <begin position="1"/>
        <end position="32"/>
    </location>
</feature>
<protein>
    <submittedName>
        <fullName evidence="5">Branched-chain amino acid transport system substrate-binding protein</fullName>
    </submittedName>
</protein>
<evidence type="ECO:0000256" key="2">
    <source>
        <dbReference type="ARBA" id="ARBA00022729"/>
    </source>
</evidence>
<dbReference type="InterPro" id="IPR028081">
    <property type="entry name" value="Leu-bd"/>
</dbReference>
<comment type="caution">
    <text evidence="5">The sequence shown here is derived from an EMBL/GenBank/DDBJ whole genome shotgun (WGS) entry which is preliminary data.</text>
</comment>
<evidence type="ECO:0000313" key="5">
    <source>
        <dbReference type="EMBL" id="MBB4944211.1"/>
    </source>
</evidence>
<gene>
    <name evidence="5" type="ORF">FHR32_008614</name>
</gene>
<dbReference type="Gene3D" id="3.40.50.2300">
    <property type="match status" value="2"/>
</dbReference>
<dbReference type="SUPFAM" id="SSF53822">
    <property type="entry name" value="Periplasmic binding protein-like I"/>
    <property type="match status" value="1"/>
</dbReference>
<comment type="similarity">
    <text evidence="1">Belongs to the leucine-binding protein family.</text>
</comment>
<dbReference type="InterPro" id="IPR051010">
    <property type="entry name" value="BCAA_transport"/>
</dbReference>
<dbReference type="PROSITE" id="PS51257">
    <property type="entry name" value="PROKAR_LIPOPROTEIN"/>
    <property type="match status" value="1"/>
</dbReference>
<keyword evidence="6" id="KW-1185">Reference proteome</keyword>
<dbReference type="Proteomes" id="UP000534286">
    <property type="component" value="Unassembled WGS sequence"/>
</dbReference>
<dbReference type="InterPro" id="IPR028082">
    <property type="entry name" value="Peripla_BP_I"/>
</dbReference>
<evidence type="ECO:0000256" key="3">
    <source>
        <dbReference type="SAM" id="SignalP"/>
    </source>
</evidence>
<proteinExistence type="inferred from homology"/>
<dbReference type="Pfam" id="PF13458">
    <property type="entry name" value="Peripla_BP_6"/>
    <property type="match status" value="1"/>
</dbReference>
<sequence>MRSRHIRLSMVSISALLALSLAACGASGSDSAGGDAADKPFIVYFTGDYSGAVSTNNASLDAGIKIAAEEFNASGGINGRKIIVETANDQNDPTKAVSLLQQRLSSGSKPDLVYPGSSSAVSLSLLPILTRQKILSVGGTVSTLLNDPAKYPYHFGVSSPGKDYAPALISAAQAKGYKKIAMLYSNDATGQSSAEIYKAAVEGAGMEFVEARYEATALDMTSQLNQLRAQNPDALVLNGYGAAALYVMRSRAQIGWDIPSYCDQLASSFPYLKNLGAEQLKNVNVVVSTVTLSTSERHSGLAGFIEKIKASPAAAGMSSTGWGLYSTGHDALALVAYAAQQAKSTDSERIKASLEDLPQPTGAPLWYAAGPTGQYVKFSFSPSDHFPTAGAETFQYVSPGVYNGDGFYTPGKA</sequence>
<keyword evidence="2 3" id="KW-0732">Signal</keyword>
<feature type="domain" description="Leucine-binding protein" evidence="4">
    <location>
        <begin position="47"/>
        <end position="361"/>
    </location>
</feature>
<evidence type="ECO:0000259" key="4">
    <source>
        <dbReference type="Pfam" id="PF13458"/>
    </source>
</evidence>
<dbReference type="PANTHER" id="PTHR30483:SF6">
    <property type="entry name" value="PERIPLASMIC BINDING PROTEIN OF ABC TRANSPORTER FOR NATURAL AMINO ACIDS"/>
    <property type="match status" value="1"/>
</dbReference>
<dbReference type="RefSeq" id="WP_184760080.1">
    <property type="nucleotide sequence ID" value="NZ_BAABEK010000040.1"/>
</dbReference>